<name>A0AAV5C475_ELECO</name>
<dbReference type="InterPro" id="IPR045071">
    <property type="entry name" value="BBP-like"/>
</dbReference>
<dbReference type="GO" id="GO:0048024">
    <property type="term" value="P:regulation of mRNA splicing, via spliceosome"/>
    <property type="evidence" value="ECO:0007669"/>
    <property type="project" value="TreeGrafter"/>
</dbReference>
<feature type="domain" description="KHDC4/BBP-like KH-domain type I" evidence="3">
    <location>
        <begin position="74"/>
        <end position="159"/>
    </location>
</feature>
<dbReference type="GO" id="GO:0005634">
    <property type="term" value="C:nucleus"/>
    <property type="evidence" value="ECO:0007669"/>
    <property type="project" value="TreeGrafter"/>
</dbReference>
<dbReference type="AlphaFoldDB" id="A0AAV5C475"/>
<dbReference type="InterPro" id="IPR055256">
    <property type="entry name" value="KH_1_KHDC4/BBP-like"/>
</dbReference>
<proteinExistence type="predicted"/>
<dbReference type="Gene3D" id="3.30.1370.10">
    <property type="entry name" value="K Homology domain, type 1"/>
    <property type="match status" value="1"/>
</dbReference>
<reference evidence="4" key="2">
    <citation type="submission" date="2021-12" db="EMBL/GenBank/DDBJ databases">
        <title>Resequencing data analysis of finger millet.</title>
        <authorList>
            <person name="Hatakeyama M."/>
            <person name="Aluri S."/>
            <person name="Balachadran M.T."/>
            <person name="Sivarajan S.R."/>
            <person name="Poveda L."/>
            <person name="Shimizu-Inatsugi R."/>
            <person name="Schlapbach R."/>
            <person name="Sreeman S.M."/>
            <person name="Shimizu K.K."/>
        </authorList>
    </citation>
    <scope>NUCLEOTIDE SEQUENCE</scope>
</reference>
<keyword evidence="1" id="KW-0694">RNA-binding</keyword>
<evidence type="ECO:0000256" key="2">
    <source>
        <dbReference type="SAM" id="MobiDB-lite"/>
    </source>
</evidence>
<sequence length="211" mass="23554">MFSFSQHMGVLQASSIGWNGAPALAGTPVVKKVVRLDVPVDKYPNVWVAFFNAFLSFAKVICDLLNALLFGCYQYNFVGRLLGPRGNSLKRVEATTQCRVYIRGRGSVKDSVKEDKLRDKPGYEHLNEPLHVLVEAEFPADIIDGRLNQAVSILEDLLKPIDESMDYYKKQQLRELAILNGTLREESPSPHLSPSVSPFNSTGMKRAKTGR</sequence>
<dbReference type="PANTHER" id="PTHR11208:SF109">
    <property type="entry name" value="OS01G0886300 PROTEIN"/>
    <property type="match status" value="1"/>
</dbReference>
<protein>
    <recommendedName>
        <fullName evidence="3">KHDC4/BBP-like KH-domain type I domain-containing protein</fullName>
    </recommendedName>
</protein>
<gene>
    <name evidence="4" type="primary">ga08815</name>
    <name evidence="4" type="ORF">PR202_ga08815</name>
</gene>
<feature type="region of interest" description="Disordered" evidence="2">
    <location>
        <begin position="184"/>
        <end position="211"/>
    </location>
</feature>
<comment type="caution">
    <text evidence="4">The sequence shown here is derived from an EMBL/GenBank/DDBJ whole genome shotgun (WGS) entry which is preliminary data.</text>
</comment>
<feature type="compositionally biased region" description="Low complexity" evidence="2">
    <location>
        <begin position="189"/>
        <end position="198"/>
    </location>
</feature>
<dbReference type="Pfam" id="PF22675">
    <property type="entry name" value="KH-I_KHDC4-BBP"/>
    <property type="match status" value="1"/>
</dbReference>
<organism evidence="4 5">
    <name type="scientific">Eleusine coracana subsp. coracana</name>
    <dbReference type="NCBI Taxonomy" id="191504"/>
    <lineage>
        <taxon>Eukaryota</taxon>
        <taxon>Viridiplantae</taxon>
        <taxon>Streptophyta</taxon>
        <taxon>Embryophyta</taxon>
        <taxon>Tracheophyta</taxon>
        <taxon>Spermatophyta</taxon>
        <taxon>Magnoliopsida</taxon>
        <taxon>Liliopsida</taxon>
        <taxon>Poales</taxon>
        <taxon>Poaceae</taxon>
        <taxon>PACMAD clade</taxon>
        <taxon>Chloridoideae</taxon>
        <taxon>Cynodonteae</taxon>
        <taxon>Eleusininae</taxon>
        <taxon>Eleusine</taxon>
    </lineage>
</organism>
<accession>A0AAV5C475</accession>
<evidence type="ECO:0000259" key="3">
    <source>
        <dbReference type="Pfam" id="PF22675"/>
    </source>
</evidence>
<dbReference type="PANTHER" id="PTHR11208">
    <property type="entry name" value="RNA-BINDING PROTEIN RELATED"/>
    <property type="match status" value="1"/>
</dbReference>
<keyword evidence="5" id="KW-1185">Reference proteome</keyword>
<evidence type="ECO:0000313" key="4">
    <source>
        <dbReference type="EMBL" id="GJM92349.1"/>
    </source>
</evidence>
<dbReference type="InterPro" id="IPR036612">
    <property type="entry name" value="KH_dom_type_1_sf"/>
</dbReference>
<evidence type="ECO:0000313" key="5">
    <source>
        <dbReference type="Proteomes" id="UP001054889"/>
    </source>
</evidence>
<dbReference type="GO" id="GO:0003729">
    <property type="term" value="F:mRNA binding"/>
    <property type="evidence" value="ECO:0007669"/>
    <property type="project" value="TreeGrafter"/>
</dbReference>
<reference evidence="4" key="1">
    <citation type="journal article" date="2018" name="DNA Res.">
        <title>Multiple hybrid de novo genome assembly of finger millet, an orphan allotetraploid crop.</title>
        <authorList>
            <person name="Hatakeyama M."/>
            <person name="Aluri S."/>
            <person name="Balachadran M.T."/>
            <person name="Sivarajan S.R."/>
            <person name="Patrignani A."/>
            <person name="Gruter S."/>
            <person name="Poveda L."/>
            <person name="Shimizu-Inatsugi R."/>
            <person name="Baeten J."/>
            <person name="Francoijs K.J."/>
            <person name="Nataraja K.N."/>
            <person name="Reddy Y.A.N."/>
            <person name="Phadnis S."/>
            <person name="Ravikumar R.L."/>
            <person name="Schlapbach R."/>
            <person name="Sreeman S.M."/>
            <person name="Shimizu K.K."/>
        </authorList>
    </citation>
    <scope>NUCLEOTIDE SEQUENCE</scope>
</reference>
<dbReference type="SUPFAM" id="SSF54791">
    <property type="entry name" value="Eukaryotic type KH-domain (KH-domain type I)"/>
    <property type="match status" value="1"/>
</dbReference>
<dbReference type="EMBL" id="BQKI01000004">
    <property type="protein sequence ID" value="GJM92349.1"/>
    <property type="molecule type" value="Genomic_DNA"/>
</dbReference>
<dbReference type="Proteomes" id="UP001054889">
    <property type="component" value="Unassembled WGS sequence"/>
</dbReference>
<evidence type="ECO:0000256" key="1">
    <source>
        <dbReference type="ARBA" id="ARBA00022884"/>
    </source>
</evidence>